<dbReference type="InterPro" id="IPR001763">
    <property type="entry name" value="Rhodanese-like_dom"/>
</dbReference>
<dbReference type="AlphaFoldDB" id="A0A4Q1CJX2"/>
<protein>
    <submittedName>
        <fullName evidence="2">Rhodanese-like domain-containing protein</fullName>
    </submittedName>
</protein>
<dbReference type="CDD" id="cd00158">
    <property type="entry name" value="RHOD"/>
    <property type="match status" value="1"/>
</dbReference>
<evidence type="ECO:0000259" key="1">
    <source>
        <dbReference type="PROSITE" id="PS50206"/>
    </source>
</evidence>
<accession>A0A4Q1CJX2</accession>
<dbReference type="InterPro" id="IPR036873">
    <property type="entry name" value="Rhodanese-like_dom_sf"/>
</dbReference>
<evidence type="ECO:0000313" key="2">
    <source>
        <dbReference type="EMBL" id="RXK60926.1"/>
    </source>
</evidence>
<dbReference type="PROSITE" id="PS50206">
    <property type="entry name" value="RHODANESE_3"/>
    <property type="match status" value="1"/>
</dbReference>
<sequence length="101" mass="10635">MLSILKNLFGPATDYKALLSSGALIVDVRTPGEYRGGHIKGSVNIPVDSIRQHITDLKKKGKPVITCCASGMRSSSAASVLKGAGIEAHNGGSWMSLQQKI</sequence>
<dbReference type="PANTHER" id="PTHR43031:SF18">
    <property type="entry name" value="RHODANESE-RELATED SULFURTRANSFERASES"/>
    <property type="match status" value="1"/>
</dbReference>
<dbReference type="Pfam" id="PF00581">
    <property type="entry name" value="Rhodanese"/>
    <property type="match status" value="1"/>
</dbReference>
<dbReference type="Proteomes" id="UP000290204">
    <property type="component" value="Unassembled WGS sequence"/>
</dbReference>
<dbReference type="OrthoDB" id="9808735at2"/>
<comment type="caution">
    <text evidence="2">The sequence shown here is derived from an EMBL/GenBank/DDBJ whole genome shotgun (WGS) entry which is preliminary data.</text>
</comment>
<gene>
    <name evidence="2" type="ORF">ESA94_10750</name>
</gene>
<evidence type="ECO:0000313" key="3">
    <source>
        <dbReference type="Proteomes" id="UP000290204"/>
    </source>
</evidence>
<dbReference type="EMBL" id="SDHW01000002">
    <property type="protein sequence ID" value="RXK60926.1"/>
    <property type="molecule type" value="Genomic_DNA"/>
</dbReference>
<dbReference type="InterPro" id="IPR050229">
    <property type="entry name" value="GlpE_sulfurtransferase"/>
</dbReference>
<proteinExistence type="predicted"/>
<dbReference type="Gene3D" id="3.40.250.10">
    <property type="entry name" value="Rhodanese-like domain"/>
    <property type="match status" value="1"/>
</dbReference>
<dbReference type="RefSeq" id="WP_129130887.1">
    <property type="nucleotide sequence ID" value="NZ_SDHW01000002.1"/>
</dbReference>
<dbReference type="SMART" id="SM00450">
    <property type="entry name" value="RHOD"/>
    <property type="match status" value="1"/>
</dbReference>
<dbReference type="SUPFAM" id="SSF52821">
    <property type="entry name" value="Rhodanese/Cell cycle control phosphatase"/>
    <property type="match status" value="1"/>
</dbReference>
<keyword evidence="3" id="KW-1185">Reference proteome</keyword>
<feature type="domain" description="Rhodanese" evidence="1">
    <location>
        <begin position="19"/>
        <end position="99"/>
    </location>
</feature>
<dbReference type="PANTHER" id="PTHR43031">
    <property type="entry name" value="FAD-DEPENDENT OXIDOREDUCTASE"/>
    <property type="match status" value="1"/>
</dbReference>
<reference evidence="2 3" key="1">
    <citation type="submission" date="2019-01" db="EMBL/GenBank/DDBJ databases">
        <title>Lacibacter sp. strain TTM-7.</title>
        <authorList>
            <person name="Chen W.-M."/>
        </authorList>
    </citation>
    <scope>NUCLEOTIDE SEQUENCE [LARGE SCALE GENOMIC DNA]</scope>
    <source>
        <strain evidence="2 3">TTM-7</strain>
    </source>
</reference>
<name>A0A4Q1CJX2_9BACT</name>
<organism evidence="2 3">
    <name type="scientific">Lacibacter luteus</name>
    <dbReference type="NCBI Taxonomy" id="2508719"/>
    <lineage>
        <taxon>Bacteria</taxon>
        <taxon>Pseudomonadati</taxon>
        <taxon>Bacteroidota</taxon>
        <taxon>Chitinophagia</taxon>
        <taxon>Chitinophagales</taxon>
        <taxon>Chitinophagaceae</taxon>
        <taxon>Lacibacter</taxon>
    </lineage>
</organism>